<keyword evidence="6" id="KW-1185">Reference proteome</keyword>
<dbReference type="AlphaFoldDB" id="A0A1Q9DT16"/>
<sequence>MATAASRPSWMRPWLPDVQSPSDPSTSRKMPQEKPERLEELLRRPTRLQELRGFGLTSSGGQDGPQSARKSLVVADPLARLFRRSSMNMTTASAAPPRPAAGTLAAPAPSAALLAAAAASISREPGRGASASPRLDLGALKSERRGSRRERESITSWAVGGFKGLLGAEQIIASARRASREGAAVMAPVKPEQTPKRLSGVRPRYSVDHSADVEEEGGDSHIIPLAIMERRQPSLTDQMVEASKQPRKSSVKPRMSMGEPVPRVVRRGWLEAFQEFRYDGEIHADDLPRALQRCGFEDCRLYIVASVLAQITDYNTLDQDEYLDFMRMYEEQLRDNYLKQFQKFDPEFQGRVQTKDLRRLLASLELTPRLAVIHEIVAEVGNADLGLCFTEFERLLELVRFRHGFLRQELDQFQSVFKVFDRDHSGGMQVSELSSALIWLGFPITSEQISSLYEGNDIDGNGTLGEAEFLRCLETLYEDEAEGIRRFLEETDGRCQNGGQLLELLEELGYVDASDAILDALRESNVDLGKRPPVEISDDLPLDLGADELSNVLCKLRAREGFTDAEMRELKEAFQMQASGKCEEIACPAIQKALRWLGHSYAFEVVQHFVGELDVDCDGRLDFTLFVKLIRKCRDLERRAATAAFQRLDALGLGFLDDGKQCQAFQSLGCLDAVGNPPPRSLAECSSADLPTFLNIVQRYKFSASRLRELRINAGYSELELAALRTHFQRFDKDGNGVLRKSELVQLIEELFPRHSNQREFRPYFIQLLGYADADGNDCLDFPEFVRMIRKISDHMEEQNYESFNKSLDELRFTTKEAAEFRGLFLQADQSGTCMLSFADVKSMIARCCVLDAEQSTKLLDFCRSAVENSSDLTSGLDKVNFLAFLRIMRDVIDAGWVPNIG</sequence>
<evidence type="ECO:0000259" key="4">
    <source>
        <dbReference type="PROSITE" id="PS50222"/>
    </source>
</evidence>
<dbReference type="SUPFAM" id="SSF47473">
    <property type="entry name" value="EF-hand"/>
    <property type="match status" value="2"/>
</dbReference>
<dbReference type="InterPro" id="IPR002048">
    <property type="entry name" value="EF_hand_dom"/>
</dbReference>
<dbReference type="Pfam" id="PF13499">
    <property type="entry name" value="EF-hand_7"/>
    <property type="match status" value="2"/>
</dbReference>
<feature type="domain" description="EF-hand" evidence="4">
    <location>
        <begin position="444"/>
        <end position="479"/>
    </location>
</feature>
<feature type="compositionally biased region" description="Polar residues" evidence="3">
    <location>
        <begin position="19"/>
        <end position="29"/>
    </location>
</feature>
<feature type="region of interest" description="Disordered" evidence="3">
    <location>
        <begin position="123"/>
        <end position="153"/>
    </location>
</feature>
<dbReference type="PANTHER" id="PTHR23050">
    <property type="entry name" value="CALCIUM BINDING PROTEIN"/>
    <property type="match status" value="1"/>
</dbReference>
<feature type="compositionally biased region" description="Polar residues" evidence="3">
    <location>
        <begin position="56"/>
        <end position="69"/>
    </location>
</feature>
<organism evidence="5 6">
    <name type="scientific">Symbiodinium microadriaticum</name>
    <name type="common">Dinoflagellate</name>
    <name type="synonym">Zooxanthella microadriatica</name>
    <dbReference type="NCBI Taxonomy" id="2951"/>
    <lineage>
        <taxon>Eukaryota</taxon>
        <taxon>Sar</taxon>
        <taxon>Alveolata</taxon>
        <taxon>Dinophyceae</taxon>
        <taxon>Suessiales</taxon>
        <taxon>Symbiodiniaceae</taxon>
        <taxon>Symbiodinium</taxon>
    </lineage>
</organism>
<feature type="domain" description="EF-hand" evidence="4">
    <location>
        <begin position="408"/>
        <end position="443"/>
    </location>
</feature>
<dbReference type="InterPro" id="IPR050145">
    <property type="entry name" value="Centrin_CML-like"/>
</dbReference>
<proteinExistence type="predicted"/>
<dbReference type="PROSITE" id="PS00018">
    <property type="entry name" value="EF_HAND_1"/>
    <property type="match status" value="2"/>
</dbReference>
<feature type="compositionally biased region" description="Basic and acidic residues" evidence="3">
    <location>
        <begin position="141"/>
        <end position="153"/>
    </location>
</feature>
<dbReference type="PROSITE" id="PS50222">
    <property type="entry name" value="EF_HAND_2"/>
    <property type="match status" value="3"/>
</dbReference>
<dbReference type="SMART" id="SM00054">
    <property type="entry name" value="EFh"/>
    <property type="match status" value="6"/>
</dbReference>
<reference evidence="5 6" key="1">
    <citation type="submission" date="2016-02" db="EMBL/GenBank/DDBJ databases">
        <title>Genome analysis of coral dinoflagellate symbionts highlights evolutionary adaptations to a symbiotic lifestyle.</title>
        <authorList>
            <person name="Aranda M."/>
            <person name="Li Y."/>
            <person name="Liew Y.J."/>
            <person name="Baumgarten S."/>
            <person name="Simakov O."/>
            <person name="Wilson M."/>
            <person name="Piel J."/>
            <person name="Ashoor H."/>
            <person name="Bougouffa S."/>
            <person name="Bajic V.B."/>
            <person name="Ryu T."/>
            <person name="Ravasi T."/>
            <person name="Bayer T."/>
            <person name="Micklem G."/>
            <person name="Kim H."/>
            <person name="Bhak J."/>
            <person name="Lajeunesse T.C."/>
            <person name="Voolstra C.R."/>
        </authorList>
    </citation>
    <scope>NUCLEOTIDE SEQUENCE [LARGE SCALE GENOMIC DNA]</scope>
    <source>
        <strain evidence="5 6">CCMP2467</strain>
    </source>
</reference>
<keyword evidence="1" id="KW-0677">Repeat</keyword>
<dbReference type="InterPro" id="IPR011992">
    <property type="entry name" value="EF-hand-dom_pair"/>
</dbReference>
<evidence type="ECO:0000313" key="6">
    <source>
        <dbReference type="Proteomes" id="UP000186817"/>
    </source>
</evidence>
<evidence type="ECO:0000256" key="1">
    <source>
        <dbReference type="ARBA" id="ARBA00022737"/>
    </source>
</evidence>
<evidence type="ECO:0000256" key="3">
    <source>
        <dbReference type="SAM" id="MobiDB-lite"/>
    </source>
</evidence>
<comment type="caution">
    <text evidence="5">The sequence shown here is derived from an EMBL/GenBank/DDBJ whole genome shotgun (WGS) entry which is preliminary data.</text>
</comment>
<feature type="compositionally biased region" description="Basic and acidic residues" evidence="3">
    <location>
        <begin position="30"/>
        <end position="50"/>
    </location>
</feature>
<feature type="domain" description="EF-hand" evidence="4">
    <location>
        <begin position="719"/>
        <end position="754"/>
    </location>
</feature>
<dbReference type="EMBL" id="LSRX01000401">
    <property type="protein sequence ID" value="OLP98314.1"/>
    <property type="molecule type" value="Genomic_DNA"/>
</dbReference>
<dbReference type="OrthoDB" id="26525at2759"/>
<name>A0A1Q9DT16_SYMMI</name>
<protein>
    <submittedName>
        <fullName evidence="5">Calmodulin-like protein 1</fullName>
    </submittedName>
</protein>
<gene>
    <name evidence="5" type="primary">CML1</name>
    <name evidence="5" type="ORF">AK812_SmicGene19235</name>
</gene>
<feature type="region of interest" description="Disordered" evidence="3">
    <location>
        <begin position="1"/>
        <end position="72"/>
    </location>
</feature>
<keyword evidence="2" id="KW-0106">Calcium</keyword>
<accession>A0A1Q9DT16</accession>
<dbReference type="InterPro" id="IPR018247">
    <property type="entry name" value="EF_Hand_1_Ca_BS"/>
</dbReference>
<dbReference type="GO" id="GO:0005509">
    <property type="term" value="F:calcium ion binding"/>
    <property type="evidence" value="ECO:0007669"/>
    <property type="project" value="InterPro"/>
</dbReference>
<dbReference type="CDD" id="cd00051">
    <property type="entry name" value="EFh"/>
    <property type="match status" value="2"/>
</dbReference>
<evidence type="ECO:0000313" key="5">
    <source>
        <dbReference type="EMBL" id="OLP98314.1"/>
    </source>
</evidence>
<dbReference type="Gene3D" id="1.10.238.10">
    <property type="entry name" value="EF-hand"/>
    <property type="match status" value="4"/>
</dbReference>
<evidence type="ECO:0000256" key="2">
    <source>
        <dbReference type="ARBA" id="ARBA00022837"/>
    </source>
</evidence>
<dbReference type="Proteomes" id="UP000186817">
    <property type="component" value="Unassembled WGS sequence"/>
</dbReference>